<dbReference type="SMART" id="SM00225">
    <property type="entry name" value="BTB"/>
    <property type="match status" value="2"/>
</dbReference>
<dbReference type="CDD" id="cd17039">
    <property type="entry name" value="Ubl_ubiquitin_like"/>
    <property type="match status" value="1"/>
</dbReference>
<dbReference type="Proteomes" id="UP001432027">
    <property type="component" value="Unassembled WGS sequence"/>
</dbReference>
<evidence type="ECO:0000313" key="3">
    <source>
        <dbReference type="EMBL" id="GMS84842.1"/>
    </source>
</evidence>
<proteinExistence type="predicted"/>
<dbReference type="Pfam" id="PF00651">
    <property type="entry name" value="BTB"/>
    <property type="match status" value="1"/>
</dbReference>
<gene>
    <name evidence="3" type="ORF">PENTCL1PPCAC_7017</name>
</gene>
<dbReference type="InterPro" id="IPR029071">
    <property type="entry name" value="Ubiquitin-like_domsf"/>
</dbReference>
<feature type="domain" description="Ubiquitin-like" evidence="2">
    <location>
        <begin position="463"/>
        <end position="539"/>
    </location>
</feature>
<dbReference type="InterPro" id="IPR000210">
    <property type="entry name" value="BTB/POZ_dom"/>
</dbReference>
<dbReference type="AlphaFoldDB" id="A0AAV5SQS0"/>
<dbReference type="InterPro" id="IPR000626">
    <property type="entry name" value="Ubiquitin-like_dom"/>
</dbReference>
<organism evidence="3 4">
    <name type="scientific">Pristionchus entomophagus</name>
    <dbReference type="NCBI Taxonomy" id="358040"/>
    <lineage>
        <taxon>Eukaryota</taxon>
        <taxon>Metazoa</taxon>
        <taxon>Ecdysozoa</taxon>
        <taxon>Nematoda</taxon>
        <taxon>Chromadorea</taxon>
        <taxon>Rhabditida</taxon>
        <taxon>Rhabditina</taxon>
        <taxon>Diplogasteromorpha</taxon>
        <taxon>Diplogasteroidea</taxon>
        <taxon>Neodiplogasteridae</taxon>
        <taxon>Pristionchus</taxon>
    </lineage>
</organism>
<reference evidence="3" key="1">
    <citation type="submission" date="2023-10" db="EMBL/GenBank/DDBJ databases">
        <title>Genome assembly of Pristionchus species.</title>
        <authorList>
            <person name="Yoshida K."/>
            <person name="Sommer R.J."/>
        </authorList>
    </citation>
    <scope>NUCLEOTIDE SEQUENCE</scope>
    <source>
        <strain evidence="3">RS0144</strain>
    </source>
</reference>
<evidence type="ECO:0000313" key="4">
    <source>
        <dbReference type="Proteomes" id="UP001432027"/>
    </source>
</evidence>
<dbReference type="EMBL" id="BTSX01000002">
    <property type="protein sequence ID" value="GMS84842.1"/>
    <property type="molecule type" value="Genomic_DNA"/>
</dbReference>
<dbReference type="Gene3D" id="3.10.20.90">
    <property type="entry name" value="Phosphatidylinositol 3-kinase Catalytic Subunit, Chain A, domain 1"/>
    <property type="match status" value="1"/>
</dbReference>
<keyword evidence="4" id="KW-1185">Reference proteome</keyword>
<evidence type="ECO:0000259" key="2">
    <source>
        <dbReference type="PROSITE" id="PS50053"/>
    </source>
</evidence>
<dbReference type="PROSITE" id="PS50053">
    <property type="entry name" value="UBIQUITIN_2"/>
    <property type="match status" value="1"/>
</dbReference>
<evidence type="ECO:0000256" key="1">
    <source>
        <dbReference type="SAM" id="MobiDB-lite"/>
    </source>
</evidence>
<comment type="caution">
    <text evidence="3">The sequence shown here is derived from an EMBL/GenBank/DDBJ whole genome shotgun (WGS) entry which is preliminary data.</text>
</comment>
<feature type="region of interest" description="Disordered" evidence="1">
    <location>
        <begin position="375"/>
        <end position="394"/>
    </location>
</feature>
<name>A0AAV5SQS0_9BILA</name>
<sequence length="543" mass="61838">IQMALPLSYEKGKVTQFDHTKLLDKVRFNLHGTIITTSSSFLKLHSKYFLEFFKVNNTLHAGYYNLRVDACEGSAEVFTDLLTMLYPCKHPPIGDAEWNSKVESRLAMAVYLKIPKLVKMLLNNFTPTNEPLTNAIKAINAVSRNSKFTHLLTPFLSQFNDANEVVEYVRKINIELSDKTKILIFDYFSRQEGEPSSKRLRSDSHDSPSEAVFFDVDPAWPDARVIVMEGVSILVSTSTLALHSVVFREWFIDDRTKCGPKRLAHFYATIGLKEMTRFLSIIATDRVQDVDEKLLDAVYHLQAKHAQAICEDWIWKNQVDSGEDPINSLKIIIKVRGKYGKLDDAYVLSLAPIIFNHVEQRERIPLNPTVRVIPPIPASTTHETPLRSKQRTPSHLLTPARTPVTARGGLVTPAATRLFVVVQNQTEAVGDARAFEMSFFASLDEENRARVNRLFTQWEGARLRVIVRDENDRDHVVYLINLDGRVQDLKEELERICNIPTRVQNLLFGAQHLVLNKKLVEYGIKNGDKLLLTRRNDGRSSQA</sequence>
<protein>
    <recommendedName>
        <fullName evidence="2">Ubiquitin-like domain-containing protein</fullName>
    </recommendedName>
</protein>
<dbReference type="SUPFAM" id="SSF54236">
    <property type="entry name" value="Ubiquitin-like"/>
    <property type="match status" value="1"/>
</dbReference>
<accession>A0AAV5SQS0</accession>
<feature type="non-terminal residue" evidence="3">
    <location>
        <position position="1"/>
    </location>
</feature>